<dbReference type="InterPro" id="IPR011911">
    <property type="entry name" value="GlrX_YruB"/>
</dbReference>
<evidence type="ECO:0000313" key="3">
    <source>
        <dbReference type="Proteomes" id="UP000231673"/>
    </source>
</evidence>
<dbReference type="PANTHER" id="PTHR34386">
    <property type="entry name" value="GLUTAREDOXIN"/>
    <property type="match status" value="1"/>
</dbReference>
<dbReference type="CDD" id="cd02976">
    <property type="entry name" value="NrdH"/>
    <property type="match status" value="1"/>
</dbReference>
<dbReference type="InterPro" id="IPR051548">
    <property type="entry name" value="Grx-like_ET"/>
</dbReference>
<dbReference type="NCBIfam" id="TIGR02196">
    <property type="entry name" value="GlrX_YruB"/>
    <property type="match status" value="1"/>
</dbReference>
<dbReference type="AlphaFoldDB" id="A0A2M7IDI8"/>
<name>A0A2M7IDI8_9BACT</name>
<dbReference type="GO" id="GO:0045454">
    <property type="term" value="P:cell redox homeostasis"/>
    <property type="evidence" value="ECO:0007669"/>
    <property type="project" value="TreeGrafter"/>
</dbReference>
<dbReference type="EMBL" id="PFGW01000038">
    <property type="protein sequence ID" value="PIW74597.1"/>
    <property type="molecule type" value="Genomic_DNA"/>
</dbReference>
<dbReference type="InterPro" id="IPR002109">
    <property type="entry name" value="Glutaredoxin"/>
</dbReference>
<feature type="domain" description="Glutaredoxin" evidence="1">
    <location>
        <begin position="12"/>
        <end position="70"/>
    </location>
</feature>
<dbReference type="PROSITE" id="PS51354">
    <property type="entry name" value="GLUTAREDOXIN_2"/>
    <property type="match status" value="1"/>
</dbReference>
<sequence length="86" mass="9798">MEETRKEQPAIRVFSTPSCPYCVNLKQYLDEKGFKYEDIDVAEDEKAREEMISKSKQMGVPVAEINGEIVVGFDKAKIDQLLGIKE</sequence>
<proteinExistence type="predicted"/>
<dbReference type="PANTHER" id="PTHR34386:SF1">
    <property type="entry name" value="GLUTAREDOXIN-LIKE PROTEIN NRDH"/>
    <property type="match status" value="1"/>
</dbReference>
<dbReference type="InterPro" id="IPR036249">
    <property type="entry name" value="Thioredoxin-like_sf"/>
</dbReference>
<evidence type="ECO:0000313" key="2">
    <source>
        <dbReference type="EMBL" id="PIW74597.1"/>
    </source>
</evidence>
<dbReference type="Proteomes" id="UP000231673">
    <property type="component" value="Unassembled WGS sequence"/>
</dbReference>
<accession>A0A2M7IDI8</accession>
<comment type="caution">
    <text evidence="2">The sequence shown here is derived from an EMBL/GenBank/DDBJ whole genome shotgun (WGS) entry which is preliminary data.</text>
</comment>
<dbReference type="GO" id="GO:0009055">
    <property type="term" value="F:electron transfer activity"/>
    <property type="evidence" value="ECO:0007669"/>
    <property type="project" value="TreeGrafter"/>
</dbReference>
<protein>
    <submittedName>
        <fullName evidence="2">NrdH-redoxin</fullName>
    </submittedName>
</protein>
<dbReference type="Pfam" id="PF00462">
    <property type="entry name" value="Glutaredoxin"/>
    <property type="match status" value="1"/>
</dbReference>
<gene>
    <name evidence="2" type="ORF">CO003_01875</name>
</gene>
<dbReference type="Gene3D" id="3.40.30.10">
    <property type="entry name" value="Glutaredoxin"/>
    <property type="match status" value="1"/>
</dbReference>
<organism evidence="2 3">
    <name type="scientific">Candidatus Portnoybacteria bacterium CG_4_8_14_3_um_filter_44_15</name>
    <dbReference type="NCBI Taxonomy" id="1974803"/>
    <lineage>
        <taxon>Bacteria</taxon>
        <taxon>Candidatus Portnoyibacteriota</taxon>
    </lineage>
</organism>
<evidence type="ECO:0000259" key="1">
    <source>
        <dbReference type="Pfam" id="PF00462"/>
    </source>
</evidence>
<dbReference type="SUPFAM" id="SSF52833">
    <property type="entry name" value="Thioredoxin-like"/>
    <property type="match status" value="1"/>
</dbReference>
<reference evidence="3" key="1">
    <citation type="submission" date="2017-09" db="EMBL/GenBank/DDBJ databases">
        <title>Depth-based differentiation of microbial function through sediment-hosted aquifers and enrichment of novel symbionts in the deep terrestrial subsurface.</title>
        <authorList>
            <person name="Probst A.J."/>
            <person name="Ladd B."/>
            <person name="Jarett J.K."/>
            <person name="Geller-Mcgrath D.E."/>
            <person name="Sieber C.M.K."/>
            <person name="Emerson J.B."/>
            <person name="Anantharaman K."/>
            <person name="Thomas B.C."/>
            <person name="Malmstrom R."/>
            <person name="Stieglmeier M."/>
            <person name="Klingl A."/>
            <person name="Woyke T."/>
            <person name="Ryan C.M."/>
            <person name="Banfield J.F."/>
        </authorList>
    </citation>
    <scope>NUCLEOTIDE SEQUENCE [LARGE SCALE GENOMIC DNA]</scope>
</reference>